<evidence type="ECO:0000259" key="3">
    <source>
        <dbReference type="Pfam" id="PF22927"/>
    </source>
</evidence>
<evidence type="ECO:0000313" key="7">
    <source>
        <dbReference type="Proteomes" id="UP000663869"/>
    </source>
</evidence>
<name>A0A818LM89_9BILA</name>
<dbReference type="PANTHER" id="PTHR21224:SF1">
    <property type="entry name" value="INTEGRATOR COMPLEX SUBUNIT 1"/>
    <property type="match status" value="1"/>
</dbReference>
<dbReference type="EMBL" id="CAJOBQ010000088">
    <property type="protein sequence ID" value="CAF4251071.1"/>
    <property type="molecule type" value="Genomic_DNA"/>
</dbReference>
<protein>
    <recommendedName>
        <fullName evidence="8">Integrator complex subunit 1</fullName>
    </recommendedName>
</protein>
<feature type="region of interest" description="Disordered" evidence="1">
    <location>
        <begin position="278"/>
        <end position="299"/>
    </location>
</feature>
<dbReference type="EMBL" id="CAJNYU010002679">
    <property type="protein sequence ID" value="CAF3580219.1"/>
    <property type="molecule type" value="Genomic_DNA"/>
</dbReference>
<dbReference type="PANTHER" id="PTHR21224">
    <property type="entry name" value="INTEGRATOR COMPLEX SUBUNIT 1"/>
    <property type="match status" value="1"/>
</dbReference>
<dbReference type="Pfam" id="PF22927">
    <property type="entry name" value="INT1_R3"/>
    <property type="match status" value="1"/>
</dbReference>
<dbReference type="Proteomes" id="UP000663862">
    <property type="component" value="Unassembled WGS sequence"/>
</dbReference>
<comment type="caution">
    <text evidence="5">The sequence shown here is derived from an EMBL/GenBank/DDBJ whole genome shotgun (WGS) entry which is preliminary data.</text>
</comment>
<feature type="domain" description="Integrator complex subunit 1 RPB2-binding" evidence="2">
    <location>
        <begin position="377"/>
        <end position="544"/>
    </location>
</feature>
<evidence type="ECO:0008006" key="8">
    <source>
        <dbReference type="Google" id="ProtNLM"/>
    </source>
</evidence>
<evidence type="ECO:0000313" key="5">
    <source>
        <dbReference type="EMBL" id="CAF3580219.1"/>
    </source>
</evidence>
<dbReference type="Proteomes" id="UP000663869">
    <property type="component" value="Unassembled WGS sequence"/>
</dbReference>
<dbReference type="Pfam" id="PF22928">
    <property type="entry name" value="INTS1_R4"/>
    <property type="match status" value="1"/>
</dbReference>
<accession>A0A818LM89</accession>
<evidence type="ECO:0000259" key="4">
    <source>
        <dbReference type="Pfam" id="PF22928"/>
    </source>
</evidence>
<feature type="domain" description="Integrator complex subunit 1 R4" evidence="4">
    <location>
        <begin position="2367"/>
        <end position="2458"/>
    </location>
</feature>
<organism evidence="5 7">
    <name type="scientific">Rotaria socialis</name>
    <dbReference type="NCBI Taxonomy" id="392032"/>
    <lineage>
        <taxon>Eukaryota</taxon>
        <taxon>Metazoa</taxon>
        <taxon>Spiralia</taxon>
        <taxon>Gnathifera</taxon>
        <taxon>Rotifera</taxon>
        <taxon>Eurotatoria</taxon>
        <taxon>Bdelloidea</taxon>
        <taxon>Philodinida</taxon>
        <taxon>Philodinidae</taxon>
        <taxon>Rotaria</taxon>
    </lineage>
</organism>
<evidence type="ECO:0000256" key="1">
    <source>
        <dbReference type="SAM" id="MobiDB-lite"/>
    </source>
</evidence>
<reference evidence="5" key="1">
    <citation type="submission" date="2021-02" db="EMBL/GenBank/DDBJ databases">
        <authorList>
            <person name="Nowell W R."/>
        </authorList>
    </citation>
    <scope>NUCLEOTIDE SEQUENCE</scope>
</reference>
<dbReference type="InterPro" id="IPR038902">
    <property type="entry name" value="INTS1"/>
</dbReference>
<sequence>MTSREGLNRNRLRQATPNVDQVLTPLGRVVASTVPSGSTSTSVPTTVVQNSGNIRQRYTLHTPLTDDVETNSNSIVILGTFDTSIQAPIMTFDAEQFRSDIKTHGNDEKRLEQLIINAINYFIATSKRAPQQVVDYTVLTFLAWTASLHGEIFRLPSVLKAMCTLLKGSALTKIMKTFPTINNGNNLGLTTTPYTLVCQILWIAFKDQTHWPDEFIEAYVEDALGEQNWIKNPDCRLFVSNIQTAFNTRPCTWKLDGFKLYPVVPMSTSTTITTQISSTLNDETSNDSNNNSESLTLPVTESESSLQTIDDAILNNNNNNTDIQLILSRYEKRSQQIQNLLQSLLTTNAKIKSTIGNSTNLNTNASITTPAGTSQPHETDKLLYLLEQLCGLSDIRLHILSRLDIWLQNPKLNRTAEKLMVALCENLTKPTTMNNHHHQLTNGHSINNDLSYIDERAIEQLVNLRFKVRASNATSKMYILCIREMVKIDANLVDIIVRFIVHNELQQISISSAVLSQTTKNPNNLSLLHACCQSQPEHTCQSLAYSIQNILLLTNVTTTSKDYDNLLKLIRPFIRDLMRYAKNEFDSMRFCMYLIDMHYSNNLQQQFWTMVQQPDPPSNEITSNRLLKRLLECDMSTRERFLYAICDIIPMIILASAQAFNSTNNTINPNAPTTRLIAPINNEQWLLFIQRISFIQCSSCLFFLYTLPRLFDSTSSINPINYVTCLYSILFTAQVNSYLRIENWPPEEPLGLRNDLFRLSSEIPLLGETLYLLMQIGLTPQFRINPSIIVDLIDLIVRRTLNVEQKMPNDYVSLYLRLPENRCEILLKKFFDLTRYHIPIQIQFPSTYQIPKNLFITEIFWKSCLICLLLASHDPQMFGRFIWTSVPQIRLFMEMLLTGDYTYPPKSMIETKDFLEKFYANERLQLREEKDSILELEKYLASPKIIDETNSQLLGKIILLDLQQIKRPATHEKNEKNFYNLIQGFNNLYKLSSMLCRCRSPDFILNVLNRKEQQGKNAFDSQTSWLTSLIDSNIDCLNVFPIICLCDYFQHMIMIYNNKSILNSPSKKTLHALETILIRFKSIIQAVKQQILSNTQKSTLNSPQIDDMTCILNYFFNCLNSNISTVRTNAWLCLYIILNENHQIQNIENLLSKFDQLPETYIELILSTITQFKSLDHTQLLVKQTLSETCHFETNIYILHCSIMYIIDNCHIDSNSDISLLSNLARALNRRHSILYLLIQYDKQEKISKLIENFFRFIIIMLMKKIEYSLKHPIEINSDENYDEKFSTNTQTYLMLPGLNAEQINIIKQLENHVNLKDDYKWSTNMNKHYIQIDSVLIELLLIFLAYFDFNNSKLKALADIASLLQQFFLNIKSTPCFTTIKQFNPPVPVKQSQDESKSVDDSKDDHFKQFAIEDIDPPEPTRKRRRSHTNSTEKVFVASSTKANYRIVPINNENEQSLFLSDDLQYFIFKSNNFSLVKRCIDQASLSTCLKMFKISATSHENINCLCQRLNQLIDLSSKQIHTYIKQSSFILPLINRWIIEQLPEAIKLGEKLRKLSEKKKKSHSATQEKSSDKSVRLIPTSSRMSSSIVDQIHSFDIRINDLCNKKSSDEISNDNRMDTSDIEFNIPWKNLDECEELLKYLINKKTSSIKRRQLLVQLQWLTNMSEDYCFQLCQTMLKCCYSTYKHEFINNLNQQFNCSFVLLGILMKSKLLSNDFVKLLNLLESDCNSNESLLLMKIKQLKRMTNQLEELKLTTKSNVNLLPDEQIKQNLTIDHMLNIFISSDSLNDWRIEQQFYKYFKSNNEHEDECKHLLMNVLVEAEYKLSEPTIGMILDQLERIDYKSSRSSNTSIYANHLLFFQRTDSSISQRLLLKKFLHSCDWSTILNCIYDLLTLNSSNSNPRLSVGHLNFEHNRLLPTHPLKQSHSSLLNHRDSTLILDMLEAFIKLSPLWSGREFKMLDRCHDELLIDLNEQHIYTLIIYILDEGYRRYLSKENLYEQYQKRYETIIYYLIKHSDKKSLFQYCLQKIFIDSDTMLWIKNILTSFYFIIYINQSDLFNENFYLILPNLFSEIKQQYKKINFINTNYDYIIHDLLIRLNSYDLITIENFYEINLLLKQYVSKYPILFLRHLNVLKLDLQSRLSTLTYEEVNRRSSKQRTLFHSLFDLIYRLKPYIYDQIYENDFQSIIDIYIRLVQINLSVLNTCTKQNILTFTSLHDLIYLIDRLLSLMYDYLYSTINNNQHNALFKTYHIKFFEKINEKIQTNKDLYQYLASNKHNQILYHLKQLKILYEAIKSDEIPDLTNTMLNEIVPFNVRLCLVDGTLSDNNSSKQSISDSSIRHKSLDIQYYRMKLSISIDEYTSSMIIDDVLLTLTDLKSHIDHYLPIDHIELILDSLTNYLLNGNKQLIEQTYEFILKYIEKYPQYSLIFYSAYIKCILSTNLIVFQMALEHFSHFIIYFQSKANELFNILLKQGLINKTDVTTSITQAIRLLNLHRYDPITYTNLTSAMSSKIAIATTTTTTTTTTND</sequence>
<proteinExistence type="predicted"/>
<evidence type="ECO:0000259" key="2">
    <source>
        <dbReference type="Pfam" id="PF12432"/>
    </source>
</evidence>
<evidence type="ECO:0000313" key="6">
    <source>
        <dbReference type="EMBL" id="CAF4251071.1"/>
    </source>
</evidence>
<feature type="compositionally biased region" description="Low complexity" evidence="1">
    <location>
        <begin position="278"/>
        <end position="297"/>
    </location>
</feature>
<dbReference type="InterPro" id="IPR022145">
    <property type="entry name" value="INTS1_RPB2-bd"/>
</dbReference>
<dbReference type="GO" id="GO:0034474">
    <property type="term" value="P:U2 snRNA 3'-end processing"/>
    <property type="evidence" value="ECO:0007669"/>
    <property type="project" value="InterPro"/>
</dbReference>
<feature type="domain" description="Integrator complex subunit 1 R3" evidence="3">
    <location>
        <begin position="2088"/>
        <end position="2261"/>
    </location>
</feature>
<gene>
    <name evidence="5" type="ORF">FME351_LOCUS20913</name>
    <name evidence="6" type="ORF">TSG867_LOCUS3085</name>
</gene>
<dbReference type="InterPro" id="IPR053965">
    <property type="entry name" value="INTS1_R4"/>
</dbReference>
<dbReference type="GO" id="GO:0032039">
    <property type="term" value="C:integrator complex"/>
    <property type="evidence" value="ECO:0007669"/>
    <property type="project" value="InterPro"/>
</dbReference>
<dbReference type="Pfam" id="PF12432">
    <property type="entry name" value="INTS1_RP2B-bd"/>
    <property type="match status" value="1"/>
</dbReference>
<dbReference type="InterPro" id="IPR053964">
    <property type="entry name" value="INT1_R3"/>
</dbReference>